<dbReference type="PANTHER" id="PTHR46391:SF13">
    <property type="entry name" value="ACTIVATOR OF SPOMIN LUC3"/>
    <property type="match status" value="1"/>
</dbReference>
<keyword evidence="2" id="KW-0805">Transcription regulation</keyword>
<dbReference type="InterPro" id="IPR052483">
    <property type="entry name" value="bZIP_transcription_regulators"/>
</dbReference>
<dbReference type="GO" id="GO:0005634">
    <property type="term" value="C:nucleus"/>
    <property type="evidence" value="ECO:0007669"/>
    <property type="project" value="UniProtKB-SubCell"/>
</dbReference>
<dbReference type="EMBL" id="CM002876">
    <property type="protein sequence ID" value="KFK25110.1"/>
    <property type="molecule type" value="Genomic_DNA"/>
</dbReference>
<keyword evidence="7" id="KW-1185">Reference proteome</keyword>
<dbReference type="InterPro" id="IPR004827">
    <property type="entry name" value="bZIP"/>
</dbReference>
<protein>
    <recommendedName>
        <fullName evidence="5">BZIP domain-containing protein</fullName>
    </recommendedName>
</protein>
<keyword evidence="3" id="KW-0804">Transcription</keyword>
<organism evidence="6 7">
    <name type="scientific">Arabis alpina</name>
    <name type="common">Alpine rock-cress</name>
    <dbReference type="NCBI Taxonomy" id="50452"/>
    <lineage>
        <taxon>Eukaryota</taxon>
        <taxon>Viridiplantae</taxon>
        <taxon>Streptophyta</taxon>
        <taxon>Embryophyta</taxon>
        <taxon>Tracheophyta</taxon>
        <taxon>Spermatophyta</taxon>
        <taxon>Magnoliopsida</taxon>
        <taxon>eudicotyledons</taxon>
        <taxon>Gunneridae</taxon>
        <taxon>Pentapetalae</taxon>
        <taxon>rosids</taxon>
        <taxon>malvids</taxon>
        <taxon>Brassicales</taxon>
        <taxon>Brassicaceae</taxon>
        <taxon>Arabideae</taxon>
        <taxon>Arabis</taxon>
    </lineage>
</organism>
<dbReference type="GO" id="GO:0003700">
    <property type="term" value="F:DNA-binding transcription factor activity"/>
    <property type="evidence" value="ECO:0007669"/>
    <property type="project" value="InterPro"/>
</dbReference>
<dbReference type="PANTHER" id="PTHR46391">
    <property type="entry name" value="BASIC LEUCINE ZIPPER 34"/>
    <property type="match status" value="1"/>
</dbReference>
<gene>
    <name evidence="6" type="ordered locus">AALP_Aa8g067200</name>
</gene>
<dbReference type="GO" id="GO:0045893">
    <property type="term" value="P:positive regulation of DNA-templated transcription"/>
    <property type="evidence" value="ECO:0007669"/>
    <property type="project" value="TreeGrafter"/>
</dbReference>
<evidence type="ECO:0000256" key="2">
    <source>
        <dbReference type="ARBA" id="ARBA00023015"/>
    </source>
</evidence>
<dbReference type="CDD" id="cd14703">
    <property type="entry name" value="bZIP_plant_RF2"/>
    <property type="match status" value="1"/>
</dbReference>
<dbReference type="GO" id="GO:0003677">
    <property type="term" value="F:DNA binding"/>
    <property type="evidence" value="ECO:0007669"/>
    <property type="project" value="TreeGrafter"/>
</dbReference>
<dbReference type="Pfam" id="PF07716">
    <property type="entry name" value="bZIP_2"/>
    <property type="match status" value="1"/>
</dbReference>
<proteinExistence type="predicted"/>
<name>A0A087G5F8_ARAAL</name>
<sequence length="155" mass="18304">MFRSCLPVPASLQVSNGGNQSEENKVDYFNYELEVDFNVGQDIDPNMDHKKLKRIILNRVSAQRSRWKKRQYAEYLAKKLKELQMEVSLMRARFEMLYEKTKRLKFEHMKLQERVFATNQNFLGEGESEAFMMKLKKAGDEIGALELDIHMHLIL</sequence>
<dbReference type="SMART" id="SM00338">
    <property type="entry name" value="BRLZ"/>
    <property type="match status" value="1"/>
</dbReference>
<dbReference type="AlphaFoldDB" id="A0A087G5F8"/>
<feature type="domain" description="BZIP" evidence="5">
    <location>
        <begin position="48"/>
        <end position="111"/>
    </location>
</feature>
<dbReference type="SUPFAM" id="SSF57959">
    <property type="entry name" value="Leucine zipper domain"/>
    <property type="match status" value="1"/>
</dbReference>
<comment type="subcellular location">
    <subcellularLocation>
        <location evidence="1">Nucleus</location>
    </subcellularLocation>
</comment>
<evidence type="ECO:0000256" key="3">
    <source>
        <dbReference type="ARBA" id="ARBA00023163"/>
    </source>
</evidence>
<evidence type="ECO:0000313" key="6">
    <source>
        <dbReference type="EMBL" id="KFK25110.1"/>
    </source>
</evidence>
<evidence type="ECO:0000256" key="4">
    <source>
        <dbReference type="ARBA" id="ARBA00023242"/>
    </source>
</evidence>
<dbReference type="Proteomes" id="UP000029120">
    <property type="component" value="Chromosome 8"/>
</dbReference>
<reference evidence="7" key="1">
    <citation type="journal article" date="2015" name="Nat. Plants">
        <title>Genome expansion of Arabis alpina linked with retrotransposition and reduced symmetric DNA methylation.</title>
        <authorList>
            <person name="Willing E.M."/>
            <person name="Rawat V."/>
            <person name="Mandakova T."/>
            <person name="Maumus F."/>
            <person name="James G.V."/>
            <person name="Nordstroem K.J."/>
            <person name="Becker C."/>
            <person name="Warthmann N."/>
            <person name="Chica C."/>
            <person name="Szarzynska B."/>
            <person name="Zytnicki M."/>
            <person name="Albani M.C."/>
            <person name="Kiefer C."/>
            <person name="Bergonzi S."/>
            <person name="Castaings L."/>
            <person name="Mateos J.L."/>
            <person name="Berns M.C."/>
            <person name="Bujdoso N."/>
            <person name="Piofczyk T."/>
            <person name="de Lorenzo L."/>
            <person name="Barrero-Sicilia C."/>
            <person name="Mateos I."/>
            <person name="Piednoel M."/>
            <person name="Hagmann J."/>
            <person name="Chen-Min-Tao R."/>
            <person name="Iglesias-Fernandez R."/>
            <person name="Schuster S.C."/>
            <person name="Alonso-Blanco C."/>
            <person name="Roudier F."/>
            <person name="Carbonero P."/>
            <person name="Paz-Ares J."/>
            <person name="Davis S.J."/>
            <person name="Pecinka A."/>
            <person name="Quesneville H."/>
            <person name="Colot V."/>
            <person name="Lysak M.A."/>
            <person name="Weigel D."/>
            <person name="Coupland G."/>
            <person name="Schneeberger K."/>
        </authorList>
    </citation>
    <scope>NUCLEOTIDE SEQUENCE [LARGE SCALE GENOMIC DNA]</scope>
    <source>
        <strain evidence="7">cv. Pajares</strain>
    </source>
</reference>
<dbReference type="InterPro" id="IPR044759">
    <property type="entry name" value="bZIP_RF2"/>
</dbReference>
<dbReference type="eggNOG" id="ENOG502SB6C">
    <property type="taxonomic scope" value="Eukaryota"/>
</dbReference>
<evidence type="ECO:0000313" key="7">
    <source>
        <dbReference type="Proteomes" id="UP000029120"/>
    </source>
</evidence>
<dbReference type="OMA" id="GFTIRMR"/>
<dbReference type="PROSITE" id="PS50217">
    <property type="entry name" value="BZIP"/>
    <property type="match status" value="1"/>
</dbReference>
<accession>A0A087G5F8</accession>
<dbReference type="Gene3D" id="1.20.5.170">
    <property type="match status" value="1"/>
</dbReference>
<evidence type="ECO:0000259" key="5">
    <source>
        <dbReference type="PROSITE" id="PS50217"/>
    </source>
</evidence>
<dbReference type="OrthoDB" id="552661at2759"/>
<evidence type="ECO:0000256" key="1">
    <source>
        <dbReference type="ARBA" id="ARBA00004123"/>
    </source>
</evidence>
<keyword evidence="4" id="KW-0539">Nucleus</keyword>
<dbReference type="Gramene" id="KFK25110">
    <property type="protein sequence ID" value="KFK25110"/>
    <property type="gene ID" value="AALP_AA8G067200"/>
</dbReference>
<dbReference type="InterPro" id="IPR046347">
    <property type="entry name" value="bZIP_sf"/>
</dbReference>